<evidence type="ECO:0000313" key="3">
    <source>
        <dbReference type="Proteomes" id="UP000294498"/>
    </source>
</evidence>
<dbReference type="OrthoDB" id="789752at2"/>
<keyword evidence="3" id="KW-1185">Reference proteome</keyword>
<evidence type="ECO:0000256" key="1">
    <source>
        <dbReference type="SAM" id="SignalP"/>
    </source>
</evidence>
<name>A0A4R8DHM5_9BACT</name>
<gene>
    <name evidence="2" type="ORF">EDB95_4872</name>
</gene>
<evidence type="ECO:0008006" key="4">
    <source>
        <dbReference type="Google" id="ProtNLM"/>
    </source>
</evidence>
<organism evidence="2 3">
    <name type="scientific">Dinghuibacter silviterrae</name>
    <dbReference type="NCBI Taxonomy" id="1539049"/>
    <lineage>
        <taxon>Bacteria</taxon>
        <taxon>Pseudomonadati</taxon>
        <taxon>Bacteroidota</taxon>
        <taxon>Chitinophagia</taxon>
        <taxon>Chitinophagales</taxon>
        <taxon>Chitinophagaceae</taxon>
        <taxon>Dinghuibacter</taxon>
    </lineage>
</organism>
<dbReference type="EMBL" id="SODV01000002">
    <property type="protein sequence ID" value="TDW97035.1"/>
    <property type="molecule type" value="Genomic_DNA"/>
</dbReference>
<feature type="chain" id="PRO_5020578276" description="DUF4397 domain-containing protein" evidence="1">
    <location>
        <begin position="27"/>
        <end position="238"/>
    </location>
</feature>
<sequence length="238" mass="25080">MKKRVSAILMMVLGSMLLFMGCSKTAYFEPHSPTSFYTTDASVAPFYGDTVLRVTGSTLQDYLFRPAAIKSQGHFVTWPAGLVVDPQTGVINAALSEPGARYNVGFVSAKTGDTAYSQVVLAGISFSNTVYIKNDGDSVLAPYAMGGTITGIGNHAINLNALQPGTHEIKVSFRMDGGAVQTTTVLVSFSDVPPPPLVETMSITASPASKVTVTNVKPTAPAPCTPRPPQIVIINKGH</sequence>
<evidence type="ECO:0000313" key="2">
    <source>
        <dbReference type="EMBL" id="TDW97035.1"/>
    </source>
</evidence>
<keyword evidence="1" id="KW-0732">Signal</keyword>
<feature type="signal peptide" evidence="1">
    <location>
        <begin position="1"/>
        <end position="26"/>
    </location>
</feature>
<dbReference type="RefSeq" id="WP_133998537.1">
    <property type="nucleotide sequence ID" value="NZ_SODV01000002.1"/>
</dbReference>
<comment type="caution">
    <text evidence="2">The sequence shown here is derived from an EMBL/GenBank/DDBJ whole genome shotgun (WGS) entry which is preliminary data.</text>
</comment>
<accession>A0A4R8DHM5</accession>
<dbReference type="Proteomes" id="UP000294498">
    <property type="component" value="Unassembled WGS sequence"/>
</dbReference>
<dbReference type="PROSITE" id="PS51257">
    <property type="entry name" value="PROKAR_LIPOPROTEIN"/>
    <property type="match status" value="1"/>
</dbReference>
<protein>
    <recommendedName>
        <fullName evidence="4">DUF4397 domain-containing protein</fullName>
    </recommendedName>
</protein>
<reference evidence="2 3" key="1">
    <citation type="submission" date="2019-03" db="EMBL/GenBank/DDBJ databases">
        <title>Genomic Encyclopedia of Type Strains, Phase IV (KMG-IV): sequencing the most valuable type-strain genomes for metagenomic binning, comparative biology and taxonomic classification.</title>
        <authorList>
            <person name="Goeker M."/>
        </authorList>
    </citation>
    <scope>NUCLEOTIDE SEQUENCE [LARGE SCALE GENOMIC DNA]</scope>
    <source>
        <strain evidence="2 3">DSM 100059</strain>
    </source>
</reference>
<proteinExistence type="predicted"/>
<dbReference type="AlphaFoldDB" id="A0A4R8DHM5"/>